<gene>
    <name evidence="2" type="ORF">ALP42_02758</name>
</gene>
<name>A0AB74BBX0_PSESS</name>
<evidence type="ECO:0000313" key="2">
    <source>
        <dbReference type="EMBL" id="RMT69625.1"/>
    </source>
</evidence>
<keyword evidence="1" id="KW-1133">Transmembrane helix</keyword>
<sequence>VHEHARCTALDAGLPEGLEGPSGTQRNGECVMKKQMLVCALSALMLTAALPAAYAAVPGVHA</sequence>
<organism evidence="2 3">
    <name type="scientific">Pseudomonas savastanoi pv. nerii</name>
    <dbReference type="NCBI Taxonomy" id="360921"/>
    <lineage>
        <taxon>Bacteria</taxon>
        <taxon>Pseudomonadati</taxon>
        <taxon>Pseudomonadota</taxon>
        <taxon>Gammaproteobacteria</taxon>
        <taxon>Pseudomonadales</taxon>
        <taxon>Pseudomonadaceae</taxon>
        <taxon>Pseudomonas</taxon>
    </lineage>
</organism>
<dbReference type="AlphaFoldDB" id="A0AB74BBX0"/>
<accession>A0AB74BBX0</accession>
<dbReference type="Proteomes" id="UP000268636">
    <property type="component" value="Unassembled WGS sequence"/>
</dbReference>
<dbReference type="EMBL" id="RBTN01000303">
    <property type="protein sequence ID" value="RMT69625.1"/>
    <property type="molecule type" value="Genomic_DNA"/>
</dbReference>
<evidence type="ECO:0000313" key="3">
    <source>
        <dbReference type="Proteomes" id="UP000268636"/>
    </source>
</evidence>
<keyword evidence="1" id="KW-0812">Transmembrane</keyword>
<reference evidence="2 3" key="1">
    <citation type="submission" date="2018-08" db="EMBL/GenBank/DDBJ databases">
        <title>Recombination of ecologically and evolutionarily significant loci maintains genetic cohesion in the Pseudomonas syringae species complex.</title>
        <authorList>
            <person name="Dillon M."/>
            <person name="Thakur S."/>
            <person name="Almeida R.N.D."/>
            <person name="Weir B.S."/>
            <person name="Guttman D.S."/>
        </authorList>
    </citation>
    <scope>NUCLEOTIDE SEQUENCE [LARGE SCALE GENOMIC DNA]</scope>
    <source>
        <strain evidence="2 3">ICMP 13786</strain>
    </source>
</reference>
<protein>
    <submittedName>
        <fullName evidence="2">Uncharacterized protein</fullName>
    </submittedName>
</protein>
<evidence type="ECO:0000256" key="1">
    <source>
        <dbReference type="SAM" id="Phobius"/>
    </source>
</evidence>
<comment type="caution">
    <text evidence="2">The sequence shown here is derived from an EMBL/GenBank/DDBJ whole genome shotgun (WGS) entry which is preliminary data.</text>
</comment>
<feature type="transmembrane region" description="Helical" evidence="1">
    <location>
        <begin position="36"/>
        <end position="57"/>
    </location>
</feature>
<proteinExistence type="predicted"/>
<feature type="non-terminal residue" evidence="2">
    <location>
        <position position="1"/>
    </location>
</feature>
<keyword evidence="1" id="KW-0472">Membrane</keyword>